<proteinExistence type="predicted"/>
<organism evidence="1 2">
    <name type="scientific">Neisseria musculi</name>
    <dbReference type="NCBI Taxonomy" id="1815583"/>
    <lineage>
        <taxon>Bacteria</taxon>
        <taxon>Pseudomonadati</taxon>
        <taxon>Pseudomonadota</taxon>
        <taxon>Betaproteobacteria</taxon>
        <taxon>Neisseriales</taxon>
        <taxon>Neisseriaceae</taxon>
        <taxon>Neisseria</taxon>
    </lineage>
</organism>
<accession>A0A7H1MAD6</accession>
<dbReference type="RefSeq" id="WP_187001552.1">
    <property type="nucleotide sequence ID" value="NZ_CP060414.2"/>
</dbReference>
<dbReference type="InterPro" id="IPR005564">
    <property type="entry name" value="Major_capsid_GpE"/>
</dbReference>
<dbReference type="KEGG" id="nmus:H7A79_1388"/>
<dbReference type="EMBL" id="CP060414">
    <property type="protein sequence ID" value="QNT58601.1"/>
    <property type="molecule type" value="Genomic_DNA"/>
</dbReference>
<dbReference type="Proteomes" id="UP000516412">
    <property type="component" value="Chromosome"/>
</dbReference>
<protein>
    <submittedName>
        <fullName evidence="1">Phage major capsid E family protein</fullName>
    </submittedName>
</protein>
<keyword evidence="2" id="KW-1185">Reference proteome</keyword>
<reference evidence="1" key="1">
    <citation type="submission" date="2024-06" db="EMBL/GenBank/DDBJ databases">
        <title>Complete Genome Sequence of mouse commensal type strain Neisseria musculi.</title>
        <authorList>
            <person name="Thapa E."/>
            <person name="Aluvathingal J."/>
            <person name="Nadendla S."/>
            <person name="Mehta A."/>
            <person name="Tettelin H."/>
            <person name="Weyand N.J."/>
        </authorList>
    </citation>
    <scope>NUCLEOTIDE SEQUENCE</scope>
    <source>
        <strain evidence="1">NW831</strain>
    </source>
</reference>
<gene>
    <name evidence="1" type="ORF">H7A79_1388</name>
</gene>
<evidence type="ECO:0000313" key="2">
    <source>
        <dbReference type="Proteomes" id="UP000516412"/>
    </source>
</evidence>
<sequence length="329" mass="36684">MPLSSDSKFGVRALTTAVNKIPATPTQIRDLGIFEPQYLTTTYVNVEYQEGRLNLVQSKERGESGQAVPPKGRAIKTFRIPHLPEDDVVRADDVQNLRAFGTDKAETVENVVNDKMAAGKLNLEFTREHLMLGALQGKILDADGTMLYDLYKEFELTRETVDWKLDTKTTEVGQLMDKTIASLRAKQKGAMVTGWVALCGLDFLTALKYHDKIKPLYERYRDGAAYREGSLNPIEFEHNGIKFIQYTGDFGAKGAKIAADQAILLPVGRKLYTEAFAPADMNATVNTRALPYYASREKLDHDKGWSLHMQSNPLPIALRPELVVTLSAS</sequence>
<dbReference type="AlphaFoldDB" id="A0A7H1MAD6"/>
<dbReference type="Pfam" id="PF03864">
    <property type="entry name" value="Phage_cap_E"/>
    <property type="match status" value="1"/>
</dbReference>
<evidence type="ECO:0000313" key="1">
    <source>
        <dbReference type="EMBL" id="QNT58601.1"/>
    </source>
</evidence>
<name>A0A7H1MAD6_9NEIS</name>